<dbReference type="PANTHER" id="PTHR35467:SF2">
    <property type="entry name" value="PROTEIN NEOXANTHIN-DEFICIENT 1"/>
    <property type="match status" value="1"/>
</dbReference>
<reference evidence="1 2" key="1">
    <citation type="journal article" date="2020" name="ISME J.">
        <title>Comparative genomics reveals insights into cyanobacterial evolution and habitat adaptation.</title>
        <authorList>
            <person name="Chen M.Y."/>
            <person name="Teng W.K."/>
            <person name="Zhao L."/>
            <person name="Hu C.X."/>
            <person name="Zhou Y.K."/>
            <person name="Han B.P."/>
            <person name="Song L.R."/>
            <person name="Shu W.S."/>
        </authorList>
    </citation>
    <scope>NUCLEOTIDE SEQUENCE [LARGE SCALE GENOMIC DNA]</scope>
    <source>
        <strain evidence="1 2">FACHB-119</strain>
    </source>
</reference>
<sequence length="212" mass="23460">MQYPPAPWTVKGYAIQTLHLVNIDQVRSLIPPELNLFSVWPSKTIASVYLSYYSSESVMEYSELIVALAVTADNGKLGGWIPYIYVDNENSVAGGREIWGLPKELAEFTWQEKSVTVRQGNQHLCTLNYGQTSFAWRQKLAAPGFSKLDNDLLTFTANFEGLFGFVGSSLIVPSESPFAGVGLGQPFLTVRCDQLILQVDAPKYGRVLTVNS</sequence>
<dbReference type="PANTHER" id="PTHR35467">
    <property type="match status" value="1"/>
</dbReference>
<dbReference type="Proteomes" id="UP000661112">
    <property type="component" value="Unassembled WGS sequence"/>
</dbReference>
<gene>
    <name evidence="1" type="ORF">H6G83_19235</name>
</gene>
<organism evidence="1 2">
    <name type="scientific">Anabaena azotica FACHB-119</name>
    <dbReference type="NCBI Taxonomy" id="947527"/>
    <lineage>
        <taxon>Bacteria</taxon>
        <taxon>Bacillati</taxon>
        <taxon>Cyanobacteriota</taxon>
        <taxon>Cyanophyceae</taxon>
        <taxon>Nostocales</taxon>
        <taxon>Nostocaceae</taxon>
        <taxon>Anabaena</taxon>
        <taxon>Anabaena azotica</taxon>
    </lineage>
</organism>
<dbReference type="Gene3D" id="2.40.400.10">
    <property type="entry name" value="Acetoacetate decarboxylase-like"/>
    <property type="match status" value="1"/>
</dbReference>
<dbReference type="RefSeq" id="WP_190475226.1">
    <property type="nucleotide sequence ID" value="NZ_JACJSG010000026.1"/>
</dbReference>
<dbReference type="InterPro" id="IPR010451">
    <property type="entry name" value="Acetoacetate_decarboxylase"/>
</dbReference>
<dbReference type="Pfam" id="PF06314">
    <property type="entry name" value="ADC"/>
    <property type="match status" value="1"/>
</dbReference>
<keyword evidence="2" id="KW-1185">Reference proteome</keyword>
<protein>
    <submittedName>
        <fullName evidence="1">Acetoacetate decarboxylase family protein</fullName>
    </submittedName>
</protein>
<name>A0ABR8D6C5_9NOST</name>
<evidence type="ECO:0000313" key="1">
    <source>
        <dbReference type="EMBL" id="MBD2502713.1"/>
    </source>
</evidence>
<dbReference type="EMBL" id="JACJSG010000026">
    <property type="protein sequence ID" value="MBD2502713.1"/>
    <property type="molecule type" value="Genomic_DNA"/>
</dbReference>
<dbReference type="InterPro" id="IPR023375">
    <property type="entry name" value="ADC_dom_sf"/>
</dbReference>
<comment type="caution">
    <text evidence="1">The sequence shown here is derived from an EMBL/GenBank/DDBJ whole genome shotgun (WGS) entry which is preliminary data.</text>
</comment>
<accession>A0ABR8D6C5</accession>
<proteinExistence type="predicted"/>
<evidence type="ECO:0000313" key="2">
    <source>
        <dbReference type="Proteomes" id="UP000661112"/>
    </source>
</evidence>
<dbReference type="InterPro" id="IPR039343">
    <property type="entry name" value="NDX1-like"/>
</dbReference>
<dbReference type="SUPFAM" id="SSF160104">
    <property type="entry name" value="Acetoacetate decarboxylase-like"/>
    <property type="match status" value="1"/>
</dbReference>